<evidence type="ECO:0000256" key="8">
    <source>
        <dbReference type="SAM" id="Coils"/>
    </source>
</evidence>
<reference evidence="10 11" key="1">
    <citation type="submission" date="2020-08" db="EMBL/GenBank/DDBJ databases">
        <title>Genomic Encyclopedia of Type Strains, Phase III (KMG-III): the genomes of soil and plant-associated and newly described type strains.</title>
        <authorList>
            <person name="Whitman W."/>
        </authorList>
    </citation>
    <scope>NUCLEOTIDE SEQUENCE [LARGE SCALE GENOMIC DNA]</scope>
    <source>
        <strain evidence="10 11">CECT 8654</strain>
    </source>
</reference>
<dbReference type="PANTHER" id="PTHR30026:SF20">
    <property type="entry name" value="OUTER MEMBRANE PROTEIN TOLC"/>
    <property type="match status" value="1"/>
</dbReference>
<accession>A0A7W4W7I3</accession>
<organism evidence="10 11">
    <name type="scientific">Litorivivens lipolytica</name>
    <dbReference type="NCBI Taxonomy" id="1524264"/>
    <lineage>
        <taxon>Bacteria</taxon>
        <taxon>Pseudomonadati</taxon>
        <taxon>Pseudomonadota</taxon>
        <taxon>Gammaproteobacteria</taxon>
        <taxon>Litorivivens</taxon>
    </lineage>
</organism>
<dbReference type="GO" id="GO:0015562">
    <property type="term" value="F:efflux transmembrane transporter activity"/>
    <property type="evidence" value="ECO:0007669"/>
    <property type="project" value="InterPro"/>
</dbReference>
<evidence type="ECO:0000256" key="1">
    <source>
        <dbReference type="ARBA" id="ARBA00004442"/>
    </source>
</evidence>
<dbReference type="InterPro" id="IPR010130">
    <property type="entry name" value="T1SS_OMP_TolC"/>
</dbReference>
<protein>
    <submittedName>
        <fullName evidence="10">Outer membrane protein</fullName>
    </submittedName>
</protein>
<gene>
    <name evidence="10" type="ORF">FHR99_002633</name>
</gene>
<proteinExistence type="inferred from homology"/>
<sequence length="467" mass="51646">MKQRALPLALAGLFSLSSSLGFGESLSQIYELALKNDATLKAAEATYRANLETEKLSRSALLPQIGATSTYRDTEFEGESFGITNFQPPQYGKVPSERDTDTLTHSVTLSQPLFDLSAWFSFRAGKATSKQARAQFAADQQDLIIRTAEAYFNALRANENLEAARAEERAAKRQLEQTQQRFDVGLIAITDVHEARAVFDNTVAQRLSFEAQLGTAFEALSVLTNQGHSSLNRLSEEFPVTQPVPADRAEWVEFAIANNHLLTAARYATQSSYQNARSKKAEHLPTLSGSYSYSTDDTEGTSKTSNPLASDIVDEHANTETIQVQLSVPLFSGGGVSASRRQAYNQYLAAEQNRIGTQRRVVQQTRSLHLTVGTDVQRIKARKQNIVSAQSALDATKAGYEVGTRNIVDVLQSQRSLYAAIRDYANARFDYVLNMLKLKQQAGNLSPQDIYNLDKWLIADKAKKQDL</sequence>
<name>A0A7W4W7I3_9GAMM</name>
<evidence type="ECO:0000256" key="4">
    <source>
        <dbReference type="ARBA" id="ARBA00022452"/>
    </source>
</evidence>
<feature type="region of interest" description="Disordered" evidence="9">
    <location>
        <begin position="278"/>
        <end position="305"/>
    </location>
</feature>
<keyword evidence="11" id="KW-1185">Reference proteome</keyword>
<keyword evidence="3" id="KW-0813">Transport</keyword>
<dbReference type="GO" id="GO:0015288">
    <property type="term" value="F:porin activity"/>
    <property type="evidence" value="ECO:0007669"/>
    <property type="project" value="TreeGrafter"/>
</dbReference>
<feature type="coiled-coil region" evidence="8">
    <location>
        <begin position="154"/>
        <end position="181"/>
    </location>
</feature>
<keyword evidence="8" id="KW-0175">Coiled coil</keyword>
<comment type="caution">
    <text evidence="10">The sequence shown here is derived from an EMBL/GenBank/DDBJ whole genome shotgun (WGS) entry which is preliminary data.</text>
</comment>
<dbReference type="RefSeq" id="WP_183411148.1">
    <property type="nucleotide sequence ID" value="NZ_JACHWY010000003.1"/>
</dbReference>
<dbReference type="GO" id="GO:1990281">
    <property type="term" value="C:efflux pump complex"/>
    <property type="evidence" value="ECO:0007669"/>
    <property type="project" value="TreeGrafter"/>
</dbReference>
<dbReference type="SUPFAM" id="SSF56954">
    <property type="entry name" value="Outer membrane efflux proteins (OEP)"/>
    <property type="match status" value="1"/>
</dbReference>
<feature type="compositionally biased region" description="Polar residues" evidence="9">
    <location>
        <begin position="287"/>
        <end position="305"/>
    </location>
</feature>
<evidence type="ECO:0000256" key="2">
    <source>
        <dbReference type="ARBA" id="ARBA00007613"/>
    </source>
</evidence>
<dbReference type="Pfam" id="PF02321">
    <property type="entry name" value="OEP"/>
    <property type="match status" value="2"/>
</dbReference>
<dbReference type="NCBIfam" id="TIGR01844">
    <property type="entry name" value="type_I_sec_TolC"/>
    <property type="match status" value="1"/>
</dbReference>
<dbReference type="InterPro" id="IPR003423">
    <property type="entry name" value="OMP_efflux"/>
</dbReference>
<comment type="subcellular location">
    <subcellularLocation>
        <location evidence="1">Cell outer membrane</location>
    </subcellularLocation>
</comment>
<evidence type="ECO:0000256" key="9">
    <source>
        <dbReference type="SAM" id="MobiDB-lite"/>
    </source>
</evidence>
<dbReference type="Proteomes" id="UP000537130">
    <property type="component" value="Unassembled WGS sequence"/>
</dbReference>
<dbReference type="InterPro" id="IPR051906">
    <property type="entry name" value="TolC-like"/>
</dbReference>
<comment type="similarity">
    <text evidence="2">Belongs to the outer membrane factor (OMF) (TC 1.B.17) family.</text>
</comment>
<dbReference type="AlphaFoldDB" id="A0A7W4W7I3"/>
<evidence type="ECO:0000256" key="6">
    <source>
        <dbReference type="ARBA" id="ARBA00023136"/>
    </source>
</evidence>
<evidence type="ECO:0000256" key="7">
    <source>
        <dbReference type="ARBA" id="ARBA00023237"/>
    </source>
</evidence>
<dbReference type="Gene3D" id="1.20.1600.10">
    <property type="entry name" value="Outer membrane efflux proteins (OEP)"/>
    <property type="match status" value="1"/>
</dbReference>
<dbReference type="GO" id="GO:0009279">
    <property type="term" value="C:cell outer membrane"/>
    <property type="evidence" value="ECO:0007669"/>
    <property type="project" value="UniProtKB-SubCell"/>
</dbReference>
<dbReference type="EMBL" id="JACHWY010000003">
    <property type="protein sequence ID" value="MBB3048359.1"/>
    <property type="molecule type" value="Genomic_DNA"/>
</dbReference>
<keyword evidence="5" id="KW-0812">Transmembrane</keyword>
<evidence type="ECO:0000313" key="10">
    <source>
        <dbReference type="EMBL" id="MBB3048359.1"/>
    </source>
</evidence>
<dbReference type="PANTHER" id="PTHR30026">
    <property type="entry name" value="OUTER MEMBRANE PROTEIN TOLC"/>
    <property type="match status" value="1"/>
</dbReference>
<keyword evidence="7" id="KW-0998">Cell outer membrane</keyword>
<evidence type="ECO:0000256" key="5">
    <source>
        <dbReference type="ARBA" id="ARBA00022692"/>
    </source>
</evidence>
<evidence type="ECO:0000313" key="11">
    <source>
        <dbReference type="Proteomes" id="UP000537130"/>
    </source>
</evidence>
<keyword evidence="4" id="KW-1134">Transmembrane beta strand</keyword>
<keyword evidence="6" id="KW-0472">Membrane</keyword>
<evidence type="ECO:0000256" key="3">
    <source>
        <dbReference type="ARBA" id="ARBA00022448"/>
    </source>
</evidence>